<feature type="transmembrane region" description="Helical" evidence="2">
    <location>
        <begin position="30"/>
        <end position="55"/>
    </location>
</feature>
<keyword evidence="2" id="KW-1133">Transmembrane helix</keyword>
<evidence type="ECO:0000256" key="2">
    <source>
        <dbReference type="SAM" id="Phobius"/>
    </source>
</evidence>
<keyword evidence="2" id="KW-0812">Transmembrane</keyword>
<feature type="compositionally biased region" description="Basic and acidic residues" evidence="1">
    <location>
        <begin position="95"/>
        <end position="115"/>
    </location>
</feature>
<name>A0A8T4L489_9ARCH</name>
<dbReference type="AlphaFoldDB" id="A0A8T4L489"/>
<dbReference type="Proteomes" id="UP000675968">
    <property type="component" value="Unassembled WGS sequence"/>
</dbReference>
<comment type="caution">
    <text evidence="3">The sequence shown here is derived from an EMBL/GenBank/DDBJ whole genome shotgun (WGS) entry which is preliminary data.</text>
</comment>
<protein>
    <submittedName>
        <fullName evidence="3">Uncharacterized protein</fullName>
    </submittedName>
</protein>
<feature type="transmembrane region" description="Helical" evidence="2">
    <location>
        <begin position="7"/>
        <end position="24"/>
    </location>
</feature>
<reference evidence="3" key="2">
    <citation type="submission" date="2021-05" db="EMBL/GenBank/DDBJ databases">
        <title>Protein family content uncovers lineage relationships and bacterial pathway maintenance mechanisms in DPANN archaea.</title>
        <authorList>
            <person name="Castelle C.J."/>
            <person name="Meheust R."/>
            <person name="Jaffe A.L."/>
            <person name="Seitz K."/>
            <person name="Gong X."/>
            <person name="Baker B.J."/>
            <person name="Banfield J.F."/>
        </authorList>
    </citation>
    <scope>NUCLEOTIDE SEQUENCE</scope>
    <source>
        <strain evidence="3">RIFCSPLOWO2_01_FULL_AR10_48_17</strain>
    </source>
</reference>
<proteinExistence type="predicted"/>
<evidence type="ECO:0000313" key="4">
    <source>
        <dbReference type="Proteomes" id="UP000675968"/>
    </source>
</evidence>
<gene>
    <name evidence="3" type="ORF">J4215_06175</name>
</gene>
<organism evidence="3 4">
    <name type="scientific">Candidatus Iainarchaeum sp</name>
    <dbReference type="NCBI Taxonomy" id="3101447"/>
    <lineage>
        <taxon>Archaea</taxon>
        <taxon>Candidatus Iainarchaeota</taxon>
        <taxon>Candidatus Iainarchaeia</taxon>
        <taxon>Candidatus Iainarchaeales</taxon>
        <taxon>Candidatus Iainarchaeaceae</taxon>
        <taxon>Candidatus Iainarchaeum</taxon>
    </lineage>
</organism>
<dbReference type="EMBL" id="JAGVWC010000012">
    <property type="protein sequence ID" value="MBS3062143.1"/>
    <property type="molecule type" value="Genomic_DNA"/>
</dbReference>
<keyword evidence="2" id="KW-0472">Membrane</keyword>
<reference evidence="3" key="1">
    <citation type="submission" date="2021-03" db="EMBL/GenBank/DDBJ databases">
        <authorList>
            <person name="Jaffe A."/>
        </authorList>
    </citation>
    <scope>NUCLEOTIDE SEQUENCE</scope>
    <source>
        <strain evidence="3">RIFCSPLOWO2_01_FULL_AR10_48_17</strain>
    </source>
</reference>
<evidence type="ECO:0000256" key="1">
    <source>
        <dbReference type="SAM" id="MobiDB-lite"/>
    </source>
</evidence>
<feature type="region of interest" description="Disordered" evidence="1">
    <location>
        <begin position="79"/>
        <end position="115"/>
    </location>
</feature>
<sequence>MASEKYGLLILLVLIGAFLIILIGNDTGTFLPGISFSETDILIAIGILIVLWLFITHDVQATMGGSVVMSKEKKIITKEDKETTEITPGENGKPAVEKKVTQKVRETRREPMPDD</sequence>
<accession>A0A8T4L489</accession>
<evidence type="ECO:0000313" key="3">
    <source>
        <dbReference type="EMBL" id="MBS3062143.1"/>
    </source>
</evidence>